<gene>
    <name evidence="1" type="ORF">ACFSKK_14190</name>
</gene>
<dbReference type="InterPro" id="IPR029060">
    <property type="entry name" value="PIN-like_dom_sf"/>
</dbReference>
<keyword evidence="2" id="KW-1185">Reference proteome</keyword>
<comment type="caution">
    <text evidence="1">The sequence shown here is derived from an EMBL/GenBank/DDBJ whole genome shotgun (WGS) entry which is preliminary data.</text>
</comment>
<evidence type="ECO:0000313" key="2">
    <source>
        <dbReference type="Proteomes" id="UP001597318"/>
    </source>
</evidence>
<dbReference type="Gene3D" id="3.40.50.1010">
    <property type="entry name" value="5'-nuclease"/>
    <property type="match status" value="1"/>
</dbReference>
<protein>
    <submittedName>
        <fullName evidence="1">DUF4411 family protein</fullName>
    </submittedName>
</protein>
<dbReference type="RefSeq" id="WP_247346315.1">
    <property type="nucleotide sequence ID" value="NZ_CP095550.1"/>
</dbReference>
<dbReference type="Proteomes" id="UP001597318">
    <property type="component" value="Unassembled WGS sequence"/>
</dbReference>
<dbReference type="EMBL" id="JBHUIK010000003">
    <property type="protein sequence ID" value="MFD2214836.1"/>
    <property type="molecule type" value="Genomic_DNA"/>
</dbReference>
<proteinExistence type="predicted"/>
<sequence length="201" mass="23184">MDLKQYMVDTNAVRYRVNKAETIKPARRFWSKAMSEVINGESVIFLPQEVDRELTNQSFSFIEFENSPELNNIAEIKEISEIIPNITSQEIEELIIEMSAYITARFRKELTAVTAVSKLKYPSIPDARILCTSWQRDCVLVTGNISDFILLLLLESPEDDKLYNILNESYIKIPKELHSEIHSDEVFAGYFQKLVELIGDL</sequence>
<accession>A0ABW5C178</accession>
<evidence type="ECO:0000313" key="1">
    <source>
        <dbReference type="EMBL" id="MFD2214836.1"/>
    </source>
</evidence>
<reference evidence="2" key="1">
    <citation type="journal article" date="2019" name="Int. J. Syst. Evol. Microbiol.">
        <title>The Global Catalogue of Microorganisms (GCM) 10K type strain sequencing project: providing services to taxonomists for standard genome sequencing and annotation.</title>
        <authorList>
            <consortium name="The Broad Institute Genomics Platform"/>
            <consortium name="The Broad Institute Genome Sequencing Center for Infectious Disease"/>
            <person name="Wu L."/>
            <person name="Ma J."/>
        </authorList>
    </citation>
    <scope>NUCLEOTIDE SEQUENCE [LARGE SCALE GENOMIC DNA]</scope>
    <source>
        <strain evidence="2">CGMCC 1.15474</strain>
    </source>
</reference>
<organism evidence="1 2">
    <name type="scientific">Metabacillus endolithicus</name>
    <dbReference type="NCBI Taxonomy" id="1535204"/>
    <lineage>
        <taxon>Bacteria</taxon>
        <taxon>Bacillati</taxon>
        <taxon>Bacillota</taxon>
        <taxon>Bacilli</taxon>
        <taxon>Bacillales</taxon>
        <taxon>Bacillaceae</taxon>
        <taxon>Metabacillus</taxon>
    </lineage>
</organism>
<name>A0ABW5C178_9BACI</name>
<dbReference type="SUPFAM" id="SSF88723">
    <property type="entry name" value="PIN domain-like"/>
    <property type="match status" value="1"/>
</dbReference>